<dbReference type="AlphaFoldDB" id="A0A7X2LS85"/>
<keyword evidence="1" id="KW-0732">Signal</keyword>
<evidence type="ECO:0000256" key="1">
    <source>
        <dbReference type="SAM" id="SignalP"/>
    </source>
</evidence>
<dbReference type="RefSeq" id="WP_154373151.1">
    <property type="nucleotide sequence ID" value="NZ_WKJJ01000005.1"/>
</dbReference>
<proteinExistence type="predicted"/>
<dbReference type="EMBL" id="WKJJ01000005">
    <property type="protein sequence ID" value="MRV72016.1"/>
    <property type="molecule type" value="Genomic_DNA"/>
</dbReference>
<evidence type="ECO:0000313" key="3">
    <source>
        <dbReference type="Proteomes" id="UP000446768"/>
    </source>
</evidence>
<keyword evidence="3" id="KW-1185">Reference proteome</keyword>
<accession>A0A7X2LS85</accession>
<dbReference type="Proteomes" id="UP000446768">
    <property type="component" value="Unassembled WGS sequence"/>
</dbReference>
<feature type="signal peptide" evidence="1">
    <location>
        <begin position="1"/>
        <end position="29"/>
    </location>
</feature>
<reference evidence="2 3" key="1">
    <citation type="submission" date="2019-11" db="EMBL/GenBank/DDBJ databases">
        <title>Novel species isolated from a subtropical stream in China.</title>
        <authorList>
            <person name="Lu H."/>
        </authorList>
    </citation>
    <scope>NUCLEOTIDE SEQUENCE [LARGE SCALE GENOMIC DNA]</scope>
    <source>
        <strain evidence="2 3">FT92W</strain>
    </source>
</reference>
<organism evidence="2 3">
    <name type="scientific">Pseudoduganella rivuli</name>
    <dbReference type="NCBI Taxonomy" id="2666085"/>
    <lineage>
        <taxon>Bacteria</taxon>
        <taxon>Pseudomonadati</taxon>
        <taxon>Pseudomonadota</taxon>
        <taxon>Betaproteobacteria</taxon>
        <taxon>Burkholderiales</taxon>
        <taxon>Oxalobacteraceae</taxon>
        <taxon>Telluria group</taxon>
        <taxon>Pseudoduganella</taxon>
    </lineage>
</organism>
<comment type="caution">
    <text evidence="2">The sequence shown here is derived from an EMBL/GenBank/DDBJ whole genome shotgun (WGS) entry which is preliminary data.</text>
</comment>
<gene>
    <name evidence="2" type="ORF">GJ700_09855</name>
</gene>
<evidence type="ECO:0000313" key="2">
    <source>
        <dbReference type="EMBL" id="MRV72016.1"/>
    </source>
</evidence>
<protein>
    <submittedName>
        <fullName evidence="2">Uncharacterized protein</fullName>
    </submittedName>
</protein>
<sequence>MPPCPPFLCRAACLAWTALAVLMTRPAAASQAAERDLLQTRAFTLVLHHATAVANPAQHQAGITITSPVPAALDRQGRFWPAFGPAAAPQLSLQAAGVDEDIAGLPVVPAGDPQRQAGPEPGYLWRQDIPARHWLVAGYSNYYGPPGRLLTGPGRQQVLGLQIQSHHTAQFENGVHVLHMAVELRNSGDRPLHDVHFRLCFTNTVAVQGAAAALPLFRSTGHRVEGEAGYSNTAHVDGFGRRATSGHAAILAVPLLQPLESRTFRLEVRGSAVAPAAELHPVYLIGLREAPGGERLWPASIVNGAAVPGPRHYYRQAALLIPAPYRFSLRGPHAEVTAIPPATD</sequence>
<feature type="chain" id="PRO_5031106748" evidence="1">
    <location>
        <begin position="30"/>
        <end position="344"/>
    </location>
</feature>
<name>A0A7X2LS85_9BURK</name>